<sequence length="68" mass="8176">MWRPCALECPFFRTNKLMDQKNTSKHVTKQKEVTTHFRCSLDIMIQYVFAKTIMIENQKDCKININKH</sequence>
<name>A0A2P2R3W7_RHIMU</name>
<organism evidence="1">
    <name type="scientific">Rhizophora mucronata</name>
    <name type="common">Asiatic mangrove</name>
    <dbReference type="NCBI Taxonomy" id="61149"/>
    <lineage>
        <taxon>Eukaryota</taxon>
        <taxon>Viridiplantae</taxon>
        <taxon>Streptophyta</taxon>
        <taxon>Embryophyta</taxon>
        <taxon>Tracheophyta</taxon>
        <taxon>Spermatophyta</taxon>
        <taxon>Magnoliopsida</taxon>
        <taxon>eudicotyledons</taxon>
        <taxon>Gunneridae</taxon>
        <taxon>Pentapetalae</taxon>
        <taxon>rosids</taxon>
        <taxon>fabids</taxon>
        <taxon>Malpighiales</taxon>
        <taxon>Rhizophoraceae</taxon>
        <taxon>Rhizophora</taxon>
    </lineage>
</organism>
<evidence type="ECO:0000313" key="1">
    <source>
        <dbReference type="EMBL" id="MBX73908.1"/>
    </source>
</evidence>
<proteinExistence type="predicted"/>
<dbReference type="EMBL" id="GGEC01093424">
    <property type="protein sequence ID" value="MBX73908.1"/>
    <property type="molecule type" value="Transcribed_RNA"/>
</dbReference>
<accession>A0A2P2R3W7</accession>
<reference evidence="1" key="1">
    <citation type="submission" date="2018-02" db="EMBL/GenBank/DDBJ databases">
        <title>Rhizophora mucronata_Transcriptome.</title>
        <authorList>
            <person name="Meera S.P."/>
            <person name="Sreeshan A."/>
            <person name="Augustine A."/>
        </authorList>
    </citation>
    <scope>NUCLEOTIDE SEQUENCE</scope>
    <source>
        <tissue evidence="1">Leaf</tissue>
    </source>
</reference>
<dbReference type="AlphaFoldDB" id="A0A2P2R3W7"/>
<protein>
    <submittedName>
        <fullName evidence="1">Uncharacterized protein</fullName>
    </submittedName>
</protein>